<sequence>MNSRLSTASLSFRKKYGGIKTSRAFIPPCDAGFGANSSRTGPFVIFHAKRGTLGVLYRHFNRTISIMQDIFLILRHFLYLKYP</sequence>
<evidence type="ECO:0000313" key="1">
    <source>
        <dbReference type="EMBL" id="ATY84593.1"/>
    </source>
</evidence>
<dbReference type="KEGG" id="kyr:CVV65_06225"/>
<evidence type="ECO:0000313" key="2">
    <source>
        <dbReference type="Proteomes" id="UP000231932"/>
    </source>
</evidence>
<keyword evidence="2" id="KW-1185">Reference proteome</keyword>
<organism evidence="1 2">
    <name type="scientific">Kyrpidia spormannii</name>
    <dbReference type="NCBI Taxonomy" id="2055160"/>
    <lineage>
        <taxon>Bacteria</taxon>
        <taxon>Bacillati</taxon>
        <taxon>Bacillota</taxon>
        <taxon>Bacilli</taxon>
        <taxon>Bacillales</taxon>
        <taxon>Alicyclobacillaceae</taxon>
        <taxon>Kyrpidia</taxon>
    </lineage>
</organism>
<reference evidence="2" key="1">
    <citation type="submission" date="2017-11" db="EMBL/GenBank/DDBJ databases">
        <title>Complete Genome Sequence of Kyrpidia sp. Strain EA-1, a thermophilic, hydrogen-oxidizing Bacterium, isolated from the Azores.</title>
        <authorList>
            <person name="Reiner J.E."/>
            <person name="Lapp C.J."/>
            <person name="Bunk B."/>
            <person name="Gescher J."/>
        </authorList>
    </citation>
    <scope>NUCLEOTIDE SEQUENCE [LARGE SCALE GENOMIC DNA]</scope>
    <source>
        <strain evidence="2">EA-1</strain>
    </source>
</reference>
<protein>
    <submittedName>
        <fullName evidence="1">Uncharacterized protein</fullName>
    </submittedName>
</protein>
<gene>
    <name evidence="1" type="ORF">CVV65_06225</name>
</gene>
<accession>A0A2K8N5K5</accession>
<proteinExistence type="predicted"/>
<dbReference type="EMBL" id="CP024955">
    <property type="protein sequence ID" value="ATY84593.1"/>
    <property type="molecule type" value="Genomic_DNA"/>
</dbReference>
<dbReference type="Proteomes" id="UP000231932">
    <property type="component" value="Chromosome"/>
</dbReference>
<name>A0A2K8N5K5_9BACL</name>
<dbReference type="AlphaFoldDB" id="A0A2K8N5K5"/>